<evidence type="ECO:0000313" key="13">
    <source>
        <dbReference type="Ensembl" id="ENSVKKP00000014923.1"/>
    </source>
</evidence>
<dbReference type="PANTHER" id="PTHR24232">
    <property type="entry name" value="G-PROTEIN COUPLED RECEPTOR"/>
    <property type="match status" value="1"/>
</dbReference>
<dbReference type="GO" id="GO:0035025">
    <property type="term" value="P:positive regulation of Rho protein signal transduction"/>
    <property type="evidence" value="ECO:0007669"/>
    <property type="project" value="TreeGrafter"/>
</dbReference>
<reference evidence="13" key="1">
    <citation type="submission" date="2025-08" db="UniProtKB">
        <authorList>
            <consortium name="Ensembl"/>
        </authorList>
    </citation>
    <scope>IDENTIFICATION</scope>
</reference>
<keyword evidence="2" id="KW-1003">Cell membrane</keyword>
<dbReference type="PROSITE" id="PS00237">
    <property type="entry name" value="G_PROTEIN_RECEP_F1_1"/>
    <property type="match status" value="1"/>
</dbReference>
<evidence type="ECO:0000256" key="2">
    <source>
        <dbReference type="ARBA" id="ARBA00022475"/>
    </source>
</evidence>
<dbReference type="PANTHER" id="PTHR24232:SF82">
    <property type="entry name" value="P2Y PURINOCEPTOR 8-LIKE"/>
    <property type="match status" value="1"/>
</dbReference>
<accession>A0A8D2L0J0</accession>
<dbReference type="Ensembl" id="ENSVKKT00000015281.1">
    <property type="protein sequence ID" value="ENSVKKP00000014923.1"/>
    <property type="gene ID" value="ENSVKKG00000010246.1"/>
</dbReference>
<keyword evidence="14" id="KW-1185">Reference proteome</keyword>
<dbReference type="SUPFAM" id="SSF81321">
    <property type="entry name" value="Family A G protein-coupled receptor-like"/>
    <property type="match status" value="1"/>
</dbReference>
<sequence>MPQASPFVLMCRNQSIPIAQHLLNSTLESLQSTVISTTLPVLFSVIFSISIPLNCVSLWFLWRYSRPWTPTIVFCLNLTIADLAYTLILPFQIVYYLKGNVWLFGDAFCRIVTLLSYGNMHSSTLTMMSISIERYLGIVHPLSYKALRSTRTAVLICFIIWVLVLPPLIPLMHNNLTFCVKELSMITCFDILPRDMFRSLEHFISYFGALIFFFFLIPLLIMGFCYISIILTLLHSSSTQLRETKKQTVYLIIVLLLVITVCYMPHIIMSVTHFVLYFQKESFYMGYKLSFAIVGFNCCFDPLVYYFGSHNFRQNIREKLCRCVTVGLSENTPIFSEHDMQIAPIQHIPRV</sequence>
<evidence type="ECO:0000256" key="4">
    <source>
        <dbReference type="ARBA" id="ARBA00022989"/>
    </source>
</evidence>
<feature type="domain" description="G-protein coupled receptors family 1 profile" evidence="12">
    <location>
        <begin position="53"/>
        <end position="305"/>
    </location>
</feature>
<comment type="subcellular location">
    <subcellularLocation>
        <location evidence="1">Cell membrane</location>
        <topology evidence="1">Multi-pass membrane protein</topology>
    </subcellularLocation>
</comment>
<protein>
    <recommendedName>
        <fullName evidence="12">G-protein coupled receptors family 1 profile domain-containing protein</fullName>
    </recommendedName>
</protein>
<dbReference type="GO" id="GO:0005886">
    <property type="term" value="C:plasma membrane"/>
    <property type="evidence" value="ECO:0007669"/>
    <property type="project" value="UniProtKB-SubCell"/>
</dbReference>
<feature type="transmembrane region" description="Helical" evidence="11">
    <location>
        <begin position="289"/>
        <end position="308"/>
    </location>
</feature>
<keyword evidence="7 10" id="KW-0675">Receptor</keyword>
<dbReference type="PRINTS" id="PR01157">
    <property type="entry name" value="P2YPURNOCPTR"/>
</dbReference>
<dbReference type="OrthoDB" id="9944627at2759"/>
<reference evidence="13" key="2">
    <citation type="submission" date="2025-09" db="UniProtKB">
        <authorList>
            <consortium name="Ensembl"/>
        </authorList>
    </citation>
    <scope>IDENTIFICATION</scope>
</reference>
<organism evidence="13 14">
    <name type="scientific">Varanus komodoensis</name>
    <name type="common">Komodo dragon</name>
    <dbReference type="NCBI Taxonomy" id="61221"/>
    <lineage>
        <taxon>Eukaryota</taxon>
        <taxon>Metazoa</taxon>
        <taxon>Chordata</taxon>
        <taxon>Craniata</taxon>
        <taxon>Vertebrata</taxon>
        <taxon>Euteleostomi</taxon>
        <taxon>Lepidosauria</taxon>
        <taxon>Squamata</taxon>
        <taxon>Bifurcata</taxon>
        <taxon>Unidentata</taxon>
        <taxon>Episquamata</taxon>
        <taxon>Toxicofera</taxon>
        <taxon>Anguimorpha</taxon>
        <taxon>Paleoanguimorpha</taxon>
        <taxon>Varanoidea</taxon>
        <taxon>Varanidae</taxon>
        <taxon>Varanus</taxon>
    </lineage>
</organism>
<evidence type="ECO:0000256" key="10">
    <source>
        <dbReference type="RuleBase" id="RU000688"/>
    </source>
</evidence>
<evidence type="ECO:0000256" key="7">
    <source>
        <dbReference type="ARBA" id="ARBA00023170"/>
    </source>
</evidence>
<dbReference type="InterPro" id="IPR017452">
    <property type="entry name" value="GPCR_Rhodpsn_7TM"/>
</dbReference>
<evidence type="ECO:0000259" key="12">
    <source>
        <dbReference type="PROSITE" id="PS50262"/>
    </source>
</evidence>
<dbReference type="FunFam" id="1.20.1070.10:FF:000040">
    <property type="entry name" value="Coagulation factor 2 (thrombin) receptor"/>
    <property type="match status" value="1"/>
</dbReference>
<evidence type="ECO:0000256" key="6">
    <source>
        <dbReference type="ARBA" id="ARBA00023136"/>
    </source>
</evidence>
<evidence type="ECO:0000256" key="11">
    <source>
        <dbReference type="SAM" id="Phobius"/>
    </source>
</evidence>
<keyword evidence="9 10" id="KW-0807">Transducer</keyword>
<keyword evidence="3 10" id="KW-0812">Transmembrane</keyword>
<evidence type="ECO:0000256" key="8">
    <source>
        <dbReference type="ARBA" id="ARBA00023180"/>
    </source>
</evidence>
<dbReference type="PRINTS" id="PR00237">
    <property type="entry name" value="GPCRRHODOPSN"/>
</dbReference>
<evidence type="ECO:0000256" key="5">
    <source>
        <dbReference type="ARBA" id="ARBA00023040"/>
    </source>
</evidence>
<evidence type="ECO:0000256" key="3">
    <source>
        <dbReference type="ARBA" id="ARBA00022692"/>
    </source>
</evidence>
<keyword evidence="4 11" id="KW-1133">Transmembrane helix</keyword>
<evidence type="ECO:0000256" key="1">
    <source>
        <dbReference type="ARBA" id="ARBA00004651"/>
    </source>
</evidence>
<dbReference type="AlphaFoldDB" id="A0A8D2L0J0"/>
<keyword evidence="5 10" id="KW-0297">G-protein coupled receptor</keyword>
<dbReference type="KEGG" id="vko:123024708"/>
<dbReference type="RefSeq" id="XP_044288704.1">
    <property type="nucleotide sequence ID" value="XM_044432769.1"/>
</dbReference>
<feature type="transmembrane region" description="Helical" evidence="11">
    <location>
        <begin position="41"/>
        <end position="62"/>
    </location>
</feature>
<dbReference type="Gene3D" id="1.20.1070.10">
    <property type="entry name" value="Rhodopsin 7-helix transmembrane proteins"/>
    <property type="match status" value="1"/>
</dbReference>
<feature type="transmembrane region" description="Helical" evidence="11">
    <location>
        <begin position="74"/>
        <end position="95"/>
    </location>
</feature>
<dbReference type="PROSITE" id="PS50262">
    <property type="entry name" value="G_PROTEIN_RECEP_F1_2"/>
    <property type="match status" value="1"/>
</dbReference>
<dbReference type="GeneID" id="123024708"/>
<name>A0A8D2L0J0_VARKO</name>
<dbReference type="Pfam" id="PF00001">
    <property type="entry name" value="7tm_1"/>
    <property type="match status" value="1"/>
</dbReference>
<dbReference type="OMA" id="VLPKEMF"/>
<dbReference type="InterPro" id="IPR000276">
    <property type="entry name" value="GPCR_Rhodpsn"/>
</dbReference>
<dbReference type="Proteomes" id="UP000694545">
    <property type="component" value="Unplaced"/>
</dbReference>
<comment type="similarity">
    <text evidence="10">Belongs to the G-protein coupled receptor 1 family.</text>
</comment>
<evidence type="ECO:0000256" key="9">
    <source>
        <dbReference type="ARBA" id="ARBA00023224"/>
    </source>
</evidence>
<evidence type="ECO:0000313" key="14">
    <source>
        <dbReference type="Proteomes" id="UP000694545"/>
    </source>
</evidence>
<keyword evidence="8" id="KW-0325">Glycoprotein</keyword>
<dbReference type="GO" id="GO:0004930">
    <property type="term" value="F:G protein-coupled receptor activity"/>
    <property type="evidence" value="ECO:0007669"/>
    <property type="project" value="UniProtKB-KW"/>
</dbReference>
<feature type="transmembrane region" description="Helical" evidence="11">
    <location>
        <begin position="152"/>
        <end position="169"/>
    </location>
</feature>
<proteinExistence type="inferred from homology"/>
<feature type="transmembrane region" description="Helical" evidence="11">
    <location>
        <begin position="203"/>
        <end position="236"/>
    </location>
</feature>
<dbReference type="RefSeq" id="XP_044288695.1">
    <property type="nucleotide sequence ID" value="XM_044432760.1"/>
</dbReference>
<feature type="transmembrane region" description="Helical" evidence="11">
    <location>
        <begin position="248"/>
        <end position="269"/>
    </location>
</feature>
<gene>
    <name evidence="13" type="primary">LOC123024708</name>
</gene>
<dbReference type="GO" id="GO:0007200">
    <property type="term" value="P:phospholipase C-activating G protein-coupled receptor signaling pathway"/>
    <property type="evidence" value="ECO:0007669"/>
    <property type="project" value="TreeGrafter"/>
</dbReference>
<keyword evidence="6 11" id="KW-0472">Membrane</keyword>